<comment type="caution">
    <text evidence="2">The sequence shown here is derived from an EMBL/GenBank/DDBJ whole genome shotgun (WGS) entry which is preliminary data.</text>
</comment>
<dbReference type="Gene3D" id="3.40.50.300">
    <property type="entry name" value="P-loop containing nucleotide triphosphate hydrolases"/>
    <property type="match status" value="2"/>
</dbReference>
<reference evidence="2" key="1">
    <citation type="submission" date="2023-03" db="EMBL/GenBank/DDBJ databases">
        <title>Chitinimonas shenzhenensis gen. nov., sp. nov., a novel member of family Burkholderiaceae isolated from activated sludge collected in Shen Zhen, China.</title>
        <authorList>
            <person name="Wang X."/>
        </authorList>
    </citation>
    <scope>NUCLEOTIDE SEQUENCE</scope>
    <source>
        <strain evidence="2">DQS-5</strain>
    </source>
</reference>
<keyword evidence="3" id="KW-1185">Reference proteome</keyword>
<gene>
    <name evidence="2" type="ORF">PZA18_15925</name>
</gene>
<accession>A0ABT7E2I2</accession>
<dbReference type="Proteomes" id="UP001172778">
    <property type="component" value="Unassembled WGS sequence"/>
</dbReference>
<dbReference type="SUPFAM" id="SSF52540">
    <property type="entry name" value="P-loop containing nucleoside triphosphate hydrolases"/>
    <property type="match status" value="1"/>
</dbReference>
<dbReference type="RefSeq" id="WP_284101855.1">
    <property type="nucleotide sequence ID" value="NZ_JARRAF010000020.1"/>
</dbReference>
<dbReference type="PANTHER" id="PTHR32182:SF25">
    <property type="entry name" value="SLR1056 PROTEIN"/>
    <property type="match status" value="1"/>
</dbReference>
<organism evidence="2 3">
    <name type="scientific">Parachitinimonas caeni</name>
    <dbReference type="NCBI Taxonomy" id="3031301"/>
    <lineage>
        <taxon>Bacteria</taxon>
        <taxon>Pseudomonadati</taxon>
        <taxon>Pseudomonadota</taxon>
        <taxon>Betaproteobacteria</taxon>
        <taxon>Neisseriales</taxon>
        <taxon>Chitinibacteraceae</taxon>
        <taxon>Parachitinimonas</taxon>
    </lineage>
</organism>
<dbReference type="InterPro" id="IPR014555">
    <property type="entry name" value="RecF-like"/>
</dbReference>
<evidence type="ECO:0000313" key="3">
    <source>
        <dbReference type="Proteomes" id="UP001172778"/>
    </source>
</evidence>
<dbReference type="PIRSF" id="PIRSF029347">
    <property type="entry name" value="RecF"/>
    <property type="match status" value="1"/>
</dbReference>
<dbReference type="Pfam" id="PF13304">
    <property type="entry name" value="AAA_21"/>
    <property type="match status" value="1"/>
</dbReference>
<feature type="domain" description="ATPase AAA-type core" evidence="1">
    <location>
        <begin position="23"/>
        <end position="344"/>
    </location>
</feature>
<dbReference type="EMBL" id="JARRAF010000020">
    <property type="protein sequence ID" value="MDK2125543.1"/>
    <property type="molecule type" value="Genomic_DNA"/>
</dbReference>
<dbReference type="InterPro" id="IPR003959">
    <property type="entry name" value="ATPase_AAA_core"/>
</dbReference>
<sequence length="386" mass="42255">MLSTLAITNYRSLLDLQVPLGALNVVTGANGSGKSNLYRALRLLAETAQGGVVNALAHEGGLDSIFWAGPETLSAAMRRGEVPVQGTRRNKPKRLKLGFGGEDFGYAITLGLPAPSLSAFALDPEIKTEHIWAGMSYRPASTLVEREGAMVRVREGRSWRSVNQHLSAFDSIFSQLADPEAAPEVLQLREQIRGWRFYDHFRTDRDASARLPQLGTRTPVLHHDGRDLAAALQTIREIGDSAALDAAVADAFPGARVGVVQHGDGRFSVEFRQEGLLRPLSGAELSDGTLRYLLWVAALLTPRPPSLMVLNEPETSLHPDLLPALARLIIHAAGKSQVWVVSHAARLIAALNQSRHCHAIELEKQWGQTLVKDQDLLDRPSWHWAD</sequence>
<evidence type="ECO:0000259" key="1">
    <source>
        <dbReference type="Pfam" id="PF13304"/>
    </source>
</evidence>
<dbReference type="InterPro" id="IPR027417">
    <property type="entry name" value="P-loop_NTPase"/>
</dbReference>
<name>A0ABT7E2I2_9NEIS</name>
<proteinExistence type="predicted"/>
<dbReference type="PANTHER" id="PTHR32182">
    <property type="entry name" value="DNA REPLICATION AND REPAIR PROTEIN RECF"/>
    <property type="match status" value="1"/>
</dbReference>
<protein>
    <submittedName>
        <fullName evidence="2">AAA family ATPase</fullName>
    </submittedName>
</protein>
<evidence type="ECO:0000313" key="2">
    <source>
        <dbReference type="EMBL" id="MDK2125543.1"/>
    </source>
</evidence>